<dbReference type="SUPFAM" id="SSF52821">
    <property type="entry name" value="Rhodanese/Cell cycle control phosphatase"/>
    <property type="match status" value="1"/>
</dbReference>
<accession>A0A6S6TF90</accession>
<protein>
    <recommendedName>
        <fullName evidence="2">Rhodanese domain-containing protein</fullName>
    </recommendedName>
</protein>
<keyword evidence="1" id="KW-0732">Signal</keyword>
<gene>
    <name evidence="3" type="ORF">HELGO_WM6532</name>
</gene>
<feature type="chain" id="PRO_5027620498" description="Rhodanese domain-containing protein" evidence="1">
    <location>
        <begin position="18"/>
        <end position="159"/>
    </location>
</feature>
<name>A0A6S6TF90_9BACT</name>
<feature type="signal peptide" evidence="1">
    <location>
        <begin position="1"/>
        <end position="17"/>
    </location>
</feature>
<organism evidence="3">
    <name type="scientific">uncultured Sulfurovum sp</name>
    <dbReference type="NCBI Taxonomy" id="269237"/>
    <lineage>
        <taxon>Bacteria</taxon>
        <taxon>Pseudomonadati</taxon>
        <taxon>Campylobacterota</taxon>
        <taxon>Epsilonproteobacteria</taxon>
        <taxon>Campylobacterales</taxon>
        <taxon>Sulfurovaceae</taxon>
        <taxon>Sulfurovum</taxon>
        <taxon>environmental samples</taxon>
    </lineage>
</organism>
<dbReference type="InterPro" id="IPR036873">
    <property type="entry name" value="Rhodanese-like_dom_sf"/>
</dbReference>
<evidence type="ECO:0000256" key="1">
    <source>
        <dbReference type="SAM" id="SignalP"/>
    </source>
</evidence>
<dbReference type="EMBL" id="CACVAX010000039">
    <property type="protein sequence ID" value="CAA6813537.1"/>
    <property type="molecule type" value="Genomic_DNA"/>
</dbReference>
<proteinExistence type="predicted"/>
<dbReference type="Gene3D" id="3.40.250.10">
    <property type="entry name" value="Rhodanese-like domain"/>
    <property type="match status" value="1"/>
</dbReference>
<dbReference type="InterPro" id="IPR001763">
    <property type="entry name" value="Rhodanese-like_dom"/>
</dbReference>
<evidence type="ECO:0000313" key="3">
    <source>
        <dbReference type="EMBL" id="CAA6813537.1"/>
    </source>
</evidence>
<dbReference type="AlphaFoldDB" id="A0A6S6TF90"/>
<reference evidence="3" key="1">
    <citation type="submission" date="2020-01" db="EMBL/GenBank/DDBJ databases">
        <authorList>
            <person name="Meier V. D."/>
            <person name="Meier V D."/>
        </authorList>
    </citation>
    <scope>NUCLEOTIDE SEQUENCE</scope>
    <source>
        <strain evidence="3">HLG_WM_MAG_04</strain>
    </source>
</reference>
<evidence type="ECO:0000259" key="2">
    <source>
        <dbReference type="PROSITE" id="PS50206"/>
    </source>
</evidence>
<dbReference type="PROSITE" id="PS50206">
    <property type="entry name" value="RHODANESE_3"/>
    <property type="match status" value="1"/>
</dbReference>
<feature type="domain" description="Rhodanese" evidence="2">
    <location>
        <begin position="30"/>
        <end position="129"/>
    </location>
</feature>
<dbReference type="Pfam" id="PF00581">
    <property type="entry name" value="Rhodanese"/>
    <property type="match status" value="1"/>
</dbReference>
<sequence length="159" mass="18683">MKKTILSILLLCSTLLAEVKNVEVTPEFVKEKKFKIIDIRTEDEWREMGVISEAYLITFFTKNNEYNIEFFLKELNTVIEEDEEFAIISNSSSRTKLVSNFLGHKHNYKVINLLGGMSKLLKEGYEVEVYKPHKKKEDNFIHLKSEKLELKFNDNNITE</sequence>
<dbReference type="CDD" id="cd00158">
    <property type="entry name" value="RHOD"/>
    <property type="match status" value="1"/>
</dbReference>